<gene>
    <name evidence="2" type="ORF">BECKDK2373B_GA0170837_101341</name>
</gene>
<dbReference type="AlphaFoldDB" id="A0A450S401"/>
<feature type="chain" id="PRO_5019006678" evidence="1">
    <location>
        <begin position="25"/>
        <end position="284"/>
    </location>
</feature>
<protein>
    <submittedName>
        <fullName evidence="2">Uncharacterized protein</fullName>
    </submittedName>
</protein>
<keyword evidence="1" id="KW-0732">Signal</keyword>
<reference evidence="2" key="1">
    <citation type="submission" date="2019-02" db="EMBL/GenBank/DDBJ databases">
        <authorList>
            <person name="Gruber-Vodicka R. H."/>
            <person name="Seah K. B. B."/>
        </authorList>
    </citation>
    <scope>NUCLEOTIDE SEQUENCE</scope>
    <source>
        <strain evidence="2">BECK_DK47</strain>
    </source>
</reference>
<organism evidence="2">
    <name type="scientific">Candidatus Kentrum sp. DK</name>
    <dbReference type="NCBI Taxonomy" id="2126562"/>
    <lineage>
        <taxon>Bacteria</taxon>
        <taxon>Pseudomonadati</taxon>
        <taxon>Pseudomonadota</taxon>
        <taxon>Gammaproteobacteria</taxon>
        <taxon>Candidatus Kentrum</taxon>
    </lineage>
</organism>
<feature type="signal peptide" evidence="1">
    <location>
        <begin position="1"/>
        <end position="24"/>
    </location>
</feature>
<proteinExistence type="predicted"/>
<evidence type="ECO:0000256" key="1">
    <source>
        <dbReference type="SAM" id="SignalP"/>
    </source>
</evidence>
<name>A0A450S401_9GAMM</name>
<accession>A0A450S401</accession>
<evidence type="ECO:0000313" key="2">
    <source>
        <dbReference type="EMBL" id="VFJ46489.1"/>
    </source>
</evidence>
<sequence>MKIMRNALLVVPLVGILLAGCVGAPTNEYTAFAQAGAGYAAAVDKLLTSAGVAQVDSTSWALVMGKEDSGVDDRNYTGSMEADRARLEKISRLRVHAKLLARYFGHLESLATSDAPEKTKTAIEGVVAGLNTLSLTLPDSASVLPAFGKLAVDMKIRAALKEELNTRKDVIRRELQIQEVLIQELTGQISAALTRKNSAQEQLLVRVPITGNSPLKDEGEWVSTRRDVIYLPTMIEEISSASDAARKMREAFDGLLSGEDAMGRINALIIDIESILDVVDAINS</sequence>
<dbReference type="EMBL" id="CAADEX010000013">
    <property type="protein sequence ID" value="VFJ46489.1"/>
    <property type="molecule type" value="Genomic_DNA"/>
</dbReference>
<dbReference type="PROSITE" id="PS51257">
    <property type="entry name" value="PROKAR_LIPOPROTEIN"/>
    <property type="match status" value="1"/>
</dbReference>